<dbReference type="InterPro" id="IPR019757">
    <property type="entry name" value="Pept_S26A_signal_pept_1_Lys-AS"/>
</dbReference>
<evidence type="ECO:0000256" key="3">
    <source>
        <dbReference type="ARBA" id="ARBA00013208"/>
    </source>
</evidence>
<dbReference type="GO" id="GO:0009003">
    <property type="term" value="F:signal peptidase activity"/>
    <property type="evidence" value="ECO:0007669"/>
    <property type="project" value="UniProtKB-EC"/>
</dbReference>
<dbReference type="PROSITE" id="PS00760">
    <property type="entry name" value="SPASE_I_2"/>
    <property type="match status" value="1"/>
</dbReference>
<dbReference type="InterPro" id="IPR036286">
    <property type="entry name" value="LexA/Signal_pep-like_sf"/>
</dbReference>
<evidence type="ECO:0000256" key="4">
    <source>
        <dbReference type="ARBA" id="ARBA00022801"/>
    </source>
</evidence>
<dbReference type="GO" id="GO:0006465">
    <property type="term" value="P:signal peptide processing"/>
    <property type="evidence" value="ECO:0007669"/>
    <property type="project" value="InterPro"/>
</dbReference>
<keyword evidence="6" id="KW-0472">Membrane</keyword>
<dbReference type="EMBL" id="MHKB01000009">
    <property type="protein sequence ID" value="OGY79281.1"/>
    <property type="molecule type" value="Genomic_DNA"/>
</dbReference>
<dbReference type="Pfam" id="PF10502">
    <property type="entry name" value="Peptidase_S26"/>
    <property type="match status" value="1"/>
</dbReference>
<protein>
    <recommendedName>
        <fullName evidence="3 6">Signal peptidase I</fullName>
        <ecNumber evidence="3 6">3.4.21.89</ecNumber>
    </recommendedName>
</protein>
<feature type="region of interest" description="Disordered" evidence="7">
    <location>
        <begin position="1"/>
        <end position="27"/>
    </location>
</feature>
<comment type="caution">
    <text evidence="9">The sequence shown here is derived from an EMBL/GenBank/DDBJ whole genome shotgun (WGS) entry which is preliminary data.</text>
</comment>
<dbReference type="STRING" id="1798540.A3B74_00305"/>
<organism evidence="9 10">
    <name type="scientific">Candidatus Kerfeldbacteria bacterium RIFCSPHIGHO2_02_FULL_42_14</name>
    <dbReference type="NCBI Taxonomy" id="1798540"/>
    <lineage>
        <taxon>Bacteria</taxon>
        <taxon>Candidatus Kerfeldiibacteriota</taxon>
    </lineage>
</organism>
<keyword evidence="4 6" id="KW-0378">Hydrolase</keyword>
<comment type="subcellular location">
    <subcellularLocation>
        <location evidence="6">Membrane</location>
        <topology evidence="6">Single-pass type II membrane protein</topology>
    </subcellularLocation>
</comment>
<evidence type="ECO:0000256" key="7">
    <source>
        <dbReference type="SAM" id="MobiDB-lite"/>
    </source>
</evidence>
<dbReference type="NCBIfam" id="TIGR02227">
    <property type="entry name" value="sigpep_I_bact"/>
    <property type="match status" value="1"/>
</dbReference>
<comment type="similarity">
    <text evidence="2 6">Belongs to the peptidase S26 family.</text>
</comment>
<keyword evidence="6" id="KW-0812">Transmembrane</keyword>
<keyword evidence="6" id="KW-0645">Protease</keyword>
<dbReference type="EC" id="3.4.21.89" evidence="3 6"/>
<dbReference type="InterPro" id="IPR000223">
    <property type="entry name" value="Pept_S26A_signal_pept_1"/>
</dbReference>
<dbReference type="PANTHER" id="PTHR43390">
    <property type="entry name" value="SIGNAL PEPTIDASE I"/>
    <property type="match status" value="1"/>
</dbReference>
<dbReference type="GO" id="GO:0004252">
    <property type="term" value="F:serine-type endopeptidase activity"/>
    <property type="evidence" value="ECO:0007669"/>
    <property type="project" value="InterPro"/>
</dbReference>
<evidence type="ECO:0000313" key="9">
    <source>
        <dbReference type="EMBL" id="OGY79281.1"/>
    </source>
</evidence>
<dbReference type="Gene3D" id="2.10.109.10">
    <property type="entry name" value="Umud Fragment, subunit A"/>
    <property type="match status" value="1"/>
</dbReference>
<dbReference type="InterPro" id="IPR019533">
    <property type="entry name" value="Peptidase_S26"/>
</dbReference>
<feature type="domain" description="Peptidase S26" evidence="8">
    <location>
        <begin position="35"/>
        <end position="196"/>
    </location>
</feature>
<evidence type="ECO:0000256" key="1">
    <source>
        <dbReference type="ARBA" id="ARBA00000677"/>
    </source>
</evidence>
<gene>
    <name evidence="9" type="ORF">A3B74_00305</name>
</gene>
<dbReference type="Proteomes" id="UP000177165">
    <property type="component" value="Unassembled WGS sequence"/>
</dbReference>
<proteinExistence type="inferred from homology"/>
<feature type="transmembrane region" description="Helical" evidence="6">
    <location>
        <begin position="33"/>
        <end position="55"/>
    </location>
</feature>
<feature type="active site" evidence="5">
    <location>
        <position position="65"/>
    </location>
</feature>
<dbReference type="AlphaFoldDB" id="A0A1G2AQW3"/>
<keyword evidence="6" id="KW-1133">Transmembrane helix</keyword>
<dbReference type="GO" id="GO:0016020">
    <property type="term" value="C:membrane"/>
    <property type="evidence" value="ECO:0007669"/>
    <property type="project" value="UniProtKB-SubCell"/>
</dbReference>
<evidence type="ECO:0000259" key="8">
    <source>
        <dbReference type="Pfam" id="PF10502"/>
    </source>
</evidence>
<comment type="catalytic activity">
    <reaction evidence="1 6">
        <text>Cleavage of hydrophobic, N-terminal signal or leader sequences from secreted and periplasmic proteins.</text>
        <dbReference type="EC" id="3.4.21.89"/>
    </reaction>
</comment>
<accession>A0A1G2AQW3</accession>
<feature type="active site" evidence="5">
    <location>
        <position position="108"/>
    </location>
</feature>
<evidence type="ECO:0000256" key="6">
    <source>
        <dbReference type="RuleBase" id="RU362042"/>
    </source>
</evidence>
<feature type="compositionally biased region" description="Low complexity" evidence="7">
    <location>
        <begin position="7"/>
        <end position="19"/>
    </location>
</feature>
<sequence length="238" mass="27835">MTYNTSNINTEPNTHTNEPNQKEQQPEAPRENFFIEVVKVIILALAIIIPVRYFLIQPFYVRGASMEPNFYDYEYLIIDEISYRFREPQRGEVIVIRDPRNPKQYFIKRVIGLPGEKIKIRDGGVWITNNTYPEGFFLNETEYLPEDLQTSGDRIHVLKDEDYFLLGDNRPASLDSRSIGPVPRKKIIGRVWLRAWPLRRATTIHRITYPASETATENKKNEVNTLQRKGNNLTMISF</sequence>
<evidence type="ECO:0000256" key="5">
    <source>
        <dbReference type="PIRSR" id="PIRSR600223-1"/>
    </source>
</evidence>
<dbReference type="PRINTS" id="PR00727">
    <property type="entry name" value="LEADERPTASE"/>
</dbReference>
<name>A0A1G2AQW3_9BACT</name>
<evidence type="ECO:0000313" key="10">
    <source>
        <dbReference type="Proteomes" id="UP000177165"/>
    </source>
</evidence>
<dbReference type="CDD" id="cd06530">
    <property type="entry name" value="S26_SPase_I"/>
    <property type="match status" value="1"/>
</dbReference>
<dbReference type="PANTHER" id="PTHR43390:SF1">
    <property type="entry name" value="CHLOROPLAST PROCESSING PEPTIDASE"/>
    <property type="match status" value="1"/>
</dbReference>
<evidence type="ECO:0000256" key="2">
    <source>
        <dbReference type="ARBA" id="ARBA00009370"/>
    </source>
</evidence>
<dbReference type="SUPFAM" id="SSF51306">
    <property type="entry name" value="LexA/Signal peptidase"/>
    <property type="match status" value="1"/>
</dbReference>
<reference evidence="9 10" key="1">
    <citation type="journal article" date="2016" name="Nat. Commun.">
        <title>Thousands of microbial genomes shed light on interconnected biogeochemical processes in an aquifer system.</title>
        <authorList>
            <person name="Anantharaman K."/>
            <person name="Brown C.T."/>
            <person name="Hug L.A."/>
            <person name="Sharon I."/>
            <person name="Castelle C.J."/>
            <person name="Probst A.J."/>
            <person name="Thomas B.C."/>
            <person name="Singh A."/>
            <person name="Wilkins M.J."/>
            <person name="Karaoz U."/>
            <person name="Brodie E.L."/>
            <person name="Williams K.H."/>
            <person name="Hubbard S.S."/>
            <person name="Banfield J.F."/>
        </authorList>
    </citation>
    <scope>NUCLEOTIDE SEQUENCE [LARGE SCALE GENOMIC DNA]</scope>
</reference>